<dbReference type="AlphaFoldDB" id="A0AAN8EQG2"/>
<dbReference type="InterPro" id="IPR015422">
    <property type="entry name" value="PyrdxlP-dep_Trfase_small"/>
</dbReference>
<gene>
    <name evidence="1" type="ORF">GCK32_011378</name>
</gene>
<sequence>LTARFHIILTAIVFPSKFSERIFFSPKYIGEHTDVIGGCVTTRTRDHCKRLKLQQLTTGMPCGPFQVLHTHYPGLPSHPIHVAAKTFMKKWSGMIAFDVGSAQAAIIVAEVSPGGYARTSLAHLPLFSQCDLSFMRYHREEQNLLWSMLCRYQTTLSWSPQAYFSSGNLWGKRCLWAYFVPNKTDRTVDFCHFYCWNRDCRQPHRRSIKSPRPHLMATFTGGEFSRKRNKNPALMS</sequence>
<comment type="caution">
    <text evidence="1">The sequence shown here is derived from an EMBL/GenBank/DDBJ whole genome shotgun (WGS) entry which is preliminary data.</text>
</comment>
<accession>A0AAN8EQG2</accession>
<dbReference type="InterPro" id="IPR015424">
    <property type="entry name" value="PyrdxlP-dep_Trfase"/>
</dbReference>
<evidence type="ECO:0000313" key="1">
    <source>
        <dbReference type="EMBL" id="KAK5965961.1"/>
    </source>
</evidence>
<reference evidence="1 2" key="1">
    <citation type="submission" date="2019-10" db="EMBL/GenBank/DDBJ databases">
        <title>Assembly and Annotation for the nematode Trichostrongylus colubriformis.</title>
        <authorList>
            <person name="Martin J."/>
        </authorList>
    </citation>
    <scope>NUCLEOTIDE SEQUENCE [LARGE SCALE GENOMIC DNA]</scope>
    <source>
        <strain evidence="1">G859</strain>
        <tissue evidence="1">Whole worm</tissue>
    </source>
</reference>
<dbReference type="EMBL" id="WIXE01024050">
    <property type="protein sequence ID" value="KAK5965961.1"/>
    <property type="molecule type" value="Genomic_DNA"/>
</dbReference>
<feature type="non-terminal residue" evidence="1">
    <location>
        <position position="1"/>
    </location>
</feature>
<name>A0AAN8EQG2_TRICO</name>
<dbReference type="Proteomes" id="UP001331761">
    <property type="component" value="Unassembled WGS sequence"/>
</dbReference>
<proteinExistence type="predicted"/>
<dbReference type="SUPFAM" id="SSF53383">
    <property type="entry name" value="PLP-dependent transferases"/>
    <property type="match status" value="1"/>
</dbReference>
<organism evidence="1 2">
    <name type="scientific">Trichostrongylus colubriformis</name>
    <name type="common">Black scour worm</name>
    <dbReference type="NCBI Taxonomy" id="6319"/>
    <lineage>
        <taxon>Eukaryota</taxon>
        <taxon>Metazoa</taxon>
        <taxon>Ecdysozoa</taxon>
        <taxon>Nematoda</taxon>
        <taxon>Chromadorea</taxon>
        <taxon>Rhabditida</taxon>
        <taxon>Rhabditina</taxon>
        <taxon>Rhabditomorpha</taxon>
        <taxon>Strongyloidea</taxon>
        <taxon>Trichostrongylidae</taxon>
        <taxon>Trichostrongylus</taxon>
    </lineage>
</organism>
<dbReference type="Gene3D" id="3.90.1150.10">
    <property type="entry name" value="Aspartate Aminotransferase, domain 1"/>
    <property type="match status" value="1"/>
</dbReference>
<protein>
    <submittedName>
        <fullName evidence="1">Uncharacterized protein</fullName>
    </submittedName>
</protein>
<evidence type="ECO:0000313" key="2">
    <source>
        <dbReference type="Proteomes" id="UP001331761"/>
    </source>
</evidence>
<keyword evidence="2" id="KW-1185">Reference proteome</keyword>